<proteinExistence type="predicted"/>
<accession>A0AA43RJF9</accession>
<reference evidence="1" key="1">
    <citation type="submission" date="2023-07" db="EMBL/GenBank/DDBJ databases">
        <title>Between Cages and Wild: Unraveling the Impact of Captivity on Animal Microbiomes and Antimicrobial Resistance.</title>
        <authorList>
            <person name="Schmartz G.P."/>
            <person name="Rehner J."/>
            <person name="Schuff M.J."/>
            <person name="Becker S.L."/>
            <person name="Kravczyk M."/>
            <person name="Gurevich A."/>
            <person name="Francke R."/>
            <person name="Mueller R."/>
            <person name="Keller V."/>
            <person name="Keller A."/>
        </authorList>
    </citation>
    <scope>NUCLEOTIDE SEQUENCE</scope>
    <source>
        <strain evidence="1">S12M_St_49</strain>
    </source>
</reference>
<sequence>MDRKIKLPVTWSVCGIVEIEAPSIEEAVKRFNDTIDDIPLPEDGQVYVEGSFELTSDDPEFIKCYN</sequence>
<organism evidence="1 2">
    <name type="scientific">Phoenicibacter congonensis</name>
    <dbReference type="NCBI Taxonomy" id="1944646"/>
    <lineage>
        <taxon>Bacteria</taxon>
        <taxon>Bacillati</taxon>
        <taxon>Actinomycetota</taxon>
        <taxon>Coriobacteriia</taxon>
        <taxon>Eggerthellales</taxon>
        <taxon>Eggerthellaceae</taxon>
        <taxon>Phoenicibacter</taxon>
    </lineage>
</organism>
<keyword evidence="2" id="KW-1185">Reference proteome</keyword>
<comment type="caution">
    <text evidence="1">The sequence shown here is derived from an EMBL/GenBank/DDBJ whole genome shotgun (WGS) entry which is preliminary data.</text>
</comment>
<protein>
    <submittedName>
        <fullName evidence="1">Uncharacterized protein</fullName>
    </submittedName>
</protein>
<evidence type="ECO:0000313" key="2">
    <source>
        <dbReference type="Proteomes" id="UP001168575"/>
    </source>
</evidence>
<name>A0AA43RJF9_9ACTN</name>
<gene>
    <name evidence="1" type="ORF">Q3982_03070</name>
</gene>
<dbReference type="AlphaFoldDB" id="A0AA43RJF9"/>
<dbReference type="Proteomes" id="UP001168575">
    <property type="component" value="Unassembled WGS sequence"/>
</dbReference>
<dbReference type="EMBL" id="JAUMVS010000035">
    <property type="protein sequence ID" value="MDO4841640.1"/>
    <property type="molecule type" value="Genomic_DNA"/>
</dbReference>
<evidence type="ECO:0000313" key="1">
    <source>
        <dbReference type="EMBL" id="MDO4841640.1"/>
    </source>
</evidence>